<sequence length="97" mass="11244">MNKYGITKYSVYTRLPELCDAFQGDLQRVRPTWEVSKADFVLEYWMPDLTCLKSLVMDPEWVGGAVRDQDDWIDMSKSTVHIGYDTTYLENGKILNA</sequence>
<keyword evidence="2" id="KW-1185">Reference proteome</keyword>
<dbReference type="EMBL" id="MU393562">
    <property type="protein sequence ID" value="KAI4861085.1"/>
    <property type="molecule type" value="Genomic_DNA"/>
</dbReference>
<evidence type="ECO:0000313" key="1">
    <source>
        <dbReference type="EMBL" id="KAI4861085.1"/>
    </source>
</evidence>
<comment type="caution">
    <text evidence="1">The sequence shown here is derived from an EMBL/GenBank/DDBJ whole genome shotgun (WGS) entry which is preliminary data.</text>
</comment>
<organism evidence="1 2">
    <name type="scientific">Hypoxylon rubiginosum</name>
    <dbReference type="NCBI Taxonomy" id="110542"/>
    <lineage>
        <taxon>Eukaryota</taxon>
        <taxon>Fungi</taxon>
        <taxon>Dikarya</taxon>
        <taxon>Ascomycota</taxon>
        <taxon>Pezizomycotina</taxon>
        <taxon>Sordariomycetes</taxon>
        <taxon>Xylariomycetidae</taxon>
        <taxon>Xylariales</taxon>
        <taxon>Hypoxylaceae</taxon>
        <taxon>Hypoxylon</taxon>
    </lineage>
</organism>
<accession>A0ACB9YNU1</accession>
<proteinExistence type="predicted"/>
<protein>
    <submittedName>
        <fullName evidence="1">Uncharacterized protein</fullName>
    </submittedName>
</protein>
<gene>
    <name evidence="1" type="ORF">F4820DRAFT_434706</name>
</gene>
<reference evidence="1 2" key="1">
    <citation type="journal article" date="2022" name="New Phytol.">
        <title>Ecological generalism drives hyperdiversity of secondary metabolite gene clusters in xylarialean endophytes.</title>
        <authorList>
            <person name="Franco M.E.E."/>
            <person name="Wisecaver J.H."/>
            <person name="Arnold A.E."/>
            <person name="Ju Y.M."/>
            <person name="Slot J.C."/>
            <person name="Ahrendt S."/>
            <person name="Moore L.P."/>
            <person name="Eastman K.E."/>
            <person name="Scott K."/>
            <person name="Konkel Z."/>
            <person name="Mondo S.J."/>
            <person name="Kuo A."/>
            <person name="Hayes R.D."/>
            <person name="Haridas S."/>
            <person name="Andreopoulos B."/>
            <person name="Riley R."/>
            <person name="LaButti K."/>
            <person name="Pangilinan J."/>
            <person name="Lipzen A."/>
            <person name="Amirebrahimi M."/>
            <person name="Yan J."/>
            <person name="Adam C."/>
            <person name="Keymanesh K."/>
            <person name="Ng V."/>
            <person name="Louie K."/>
            <person name="Northen T."/>
            <person name="Drula E."/>
            <person name="Henrissat B."/>
            <person name="Hsieh H.M."/>
            <person name="Youens-Clark K."/>
            <person name="Lutzoni F."/>
            <person name="Miadlikowska J."/>
            <person name="Eastwood D.C."/>
            <person name="Hamelin R.C."/>
            <person name="Grigoriev I.V."/>
            <person name="U'Ren J.M."/>
        </authorList>
    </citation>
    <scope>NUCLEOTIDE SEQUENCE [LARGE SCALE GENOMIC DNA]</scope>
    <source>
        <strain evidence="1 2">CBS 119005</strain>
    </source>
</reference>
<evidence type="ECO:0000313" key="2">
    <source>
        <dbReference type="Proteomes" id="UP001497700"/>
    </source>
</evidence>
<dbReference type="Proteomes" id="UP001497700">
    <property type="component" value="Unassembled WGS sequence"/>
</dbReference>
<name>A0ACB9YNU1_9PEZI</name>